<evidence type="ECO:0000256" key="9">
    <source>
        <dbReference type="ARBA" id="ARBA00022723"/>
    </source>
</evidence>
<evidence type="ECO:0000313" key="18">
    <source>
        <dbReference type="Proteomes" id="UP000001431"/>
    </source>
</evidence>
<evidence type="ECO:0000256" key="6">
    <source>
        <dbReference type="ARBA" id="ARBA00022485"/>
    </source>
</evidence>
<keyword evidence="6" id="KW-0004">4Fe-4S</keyword>
<evidence type="ECO:0000313" key="17">
    <source>
        <dbReference type="EMBL" id="ABO09543.1"/>
    </source>
</evidence>
<evidence type="ECO:0000256" key="4">
    <source>
        <dbReference type="ARBA" id="ARBA00009433"/>
    </source>
</evidence>
<evidence type="ECO:0000259" key="15">
    <source>
        <dbReference type="PROSITE" id="PS51085"/>
    </source>
</evidence>
<dbReference type="InterPro" id="IPR017900">
    <property type="entry name" value="4Fe4S_Fe_S_CS"/>
</dbReference>
<comment type="cofactor">
    <cofactor evidence="1">
        <name>[3Fe-4S] cluster</name>
        <dbReference type="ChEBI" id="CHEBI:21137"/>
    </cofactor>
</comment>
<keyword evidence="11" id="KW-0408">Iron</keyword>
<evidence type="ECO:0000256" key="1">
    <source>
        <dbReference type="ARBA" id="ARBA00001927"/>
    </source>
</evidence>
<dbReference type="GO" id="GO:0051538">
    <property type="term" value="F:3 iron, 4 sulfur cluster binding"/>
    <property type="evidence" value="ECO:0007669"/>
    <property type="project" value="UniProtKB-KW"/>
</dbReference>
<comment type="similarity">
    <text evidence="4">Belongs to the succinate dehydrogenase/fumarate reductase iron-sulfur protein family.</text>
</comment>
<accession>A3MY26</accession>
<dbReference type="CDD" id="cd00207">
    <property type="entry name" value="fer2"/>
    <property type="match status" value="1"/>
</dbReference>
<dbReference type="EMBL" id="CP000561">
    <property type="protein sequence ID" value="ABO09543.1"/>
    <property type="molecule type" value="Genomic_DNA"/>
</dbReference>
<name>A3MY26_PYRCJ</name>
<keyword evidence="7" id="KW-0816">Tricarboxylic acid cycle</keyword>
<dbReference type="InterPro" id="IPR036010">
    <property type="entry name" value="2Fe-2S_ferredoxin-like_sf"/>
</dbReference>
<dbReference type="GO" id="GO:0009055">
    <property type="term" value="F:electron transfer activity"/>
    <property type="evidence" value="ECO:0007669"/>
    <property type="project" value="InterPro"/>
</dbReference>
<evidence type="ECO:0000256" key="12">
    <source>
        <dbReference type="ARBA" id="ARBA00023014"/>
    </source>
</evidence>
<dbReference type="PROSITE" id="PS00197">
    <property type="entry name" value="2FE2S_FER_1"/>
    <property type="match status" value="1"/>
</dbReference>
<dbReference type="AlphaFoldDB" id="A3MY26"/>
<evidence type="ECO:0000256" key="2">
    <source>
        <dbReference type="ARBA" id="ARBA00001966"/>
    </source>
</evidence>
<dbReference type="STRING" id="410359.Pcal_2128"/>
<dbReference type="KEGG" id="pcl:Pcal_2128"/>
<dbReference type="EC" id="1.3.5.1" evidence="5"/>
<keyword evidence="12" id="KW-0411">Iron-sulfur</keyword>
<dbReference type="InterPro" id="IPR050573">
    <property type="entry name" value="SDH/FRD_Iron-Sulfur"/>
</dbReference>
<dbReference type="Pfam" id="PF13183">
    <property type="entry name" value="Fer4_8"/>
    <property type="match status" value="1"/>
</dbReference>
<comment type="cofactor">
    <cofactor evidence="2">
        <name>[4Fe-4S] cluster</name>
        <dbReference type="ChEBI" id="CHEBI:49883"/>
    </cofactor>
</comment>
<dbReference type="PANTHER" id="PTHR11921">
    <property type="entry name" value="SUCCINATE DEHYDROGENASE IRON-SULFUR PROTEIN"/>
    <property type="match status" value="1"/>
</dbReference>
<dbReference type="InterPro" id="IPR012675">
    <property type="entry name" value="Beta-grasp_dom_sf"/>
</dbReference>
<dbReference type="GO" id="GO:0051539">
    <property type="term" value="F:4 iron, 4 sulfur cluster binding"/>
    <property type="evidence" value="ECO:0007669"/>
    <property type="project" value="UniProtKB-KW"/>
</dbReference>
<protein>
    <recommendedName>
        <fullName evidence="5">succinate dehydrogenase</fullName>
        <ecNumber evidence="5">1.3.5.1</ecNumber>
    </recommendedName>
</protein>
<keyword evidence="10 17" id="KW-0560">Oxidoreductase</keyword>
<evidence type="ECO:0000256" key="7">
    <source>
        <dbReference type="ARBA" id="ARBA00022532"/>
    </source>
</evidence>
<gene>
    <name evidence="17" type="ordered locus">Pcal_2128</name>
</gene>
<dbReference type="SUPFAM" id="SSF54292">
    <property type="entry name" value="2Fe-2S ferredoxin-like"/>
    <property type="match status" value="1"/>
</dbReference>
<sequence>MKSVIVKVKRYDGSKSWWQEYKVEVPSERISVLDVLLKIKEEQDPTLAVRYSCRMAICGSCGMVINGLPRLACQTLLSELKDSRLTVEPLWNHKVIKDLVVDTEPDFEKVRSVKPYIIRDAKEIYGSDAEFGQRPEELEKYYNFAYCIQCGLCMAACPILGSNEKFLGPMALAAAYRWSADSRDRGWEIRRAIIDAEDGLWPCHLAYTCSAVCPRGVDPGYAIQLLKSAILRRRRP</sequence>
<evidence type="ECO:0000256" key="3">
    <source>
        <dbReference type="ARBA" id="ARBA00005163"/>
    </source>
</evidence>
<keyword evidence="13" id="KW-0003">3Fe-4S</keyword>
<dbReference type="Gene3D" id="3.10.20.30">
    <property type="match status" value="1"/>
</dbReference>
<evidence type="ECO:0000256" key="10">
    <source>
        <dbReference type="ARBA" id="ARBA00023002"/>
    </source>
</evidence>
<dbReference type="InterPro" id="IPR001041">
    <property type="entry name" value="2Fe-2S_ferredoxin-type"/>
</dbReference>
<dbReference type="GeneID" id="4908299"/>
<evidence type="ECO:0000256" key="11">
    <source>
        <dbReference type="ARBA" id="ARBA00023004"/>
    </source>
</evidence>
<feature type="domain" description="4Fe-4S ferredoxin-type" evidence="16">
    <location>
        <begin position="138"/>
        <end position="168"/>
    </location>
</feature>
<feature type="domain" description="2Fe-2S ferredoxin-type" evidence="15">
    <location>
        <begin position="2"/>
        <end position="91"/>
    </location>
</feature>
<evidence type="ECO:0000256" key="8">
    <source>
        <dbReference type="ARBA" id="ARBA00022714"/>
    </source>
</evidence>
<dbReference type="SUPFAM" id="SSF46548">
    <property type="entry name" value="alpha-helical ferredoxin"/>
    <property type="match status" value="1"/>
</dbReference>
<dbReference type="PROSITE" id="PS00198">
    <property type="entry name" value="4FE4S_FER_1"/>
    <property type="match status" value="1"/>
</dbReference>
<evidence type="ECO:0000256" key="5">
    <source>
        <dbReference type="ARBA" id="ARBA00012792"/>
    </source>
</evidence>
<dbReference type="GO" id="GO:0051537">
    <property type="term" value="F:2 iron, 2 sulfur cluster binding"/>
    <property type="evidence" value="ECO:0007669"/>
    <property type="project" value="UniProtKB-KW"/>
</dbReference>
<evidence type="ECO:0000259" key="16">
    <source>
        <dbReference type="PROSITE" id="PS51379"/>
    </source>
</evidence>
<dbReference type="Proteomes" id="UP000001431">
    <property type="component" value="Chromosome"/>
</dbReference>
<keyword evidence="9" id="KW-0479">Metal-binding</keyword>
<dbReference type="Gene3D" id="1.10.1060.10">
    <property type="entry name" value="Alpha-helical ferredoxin"/>
    <property type="match status" value="1"/>
</dbReference>
<evidence type="ECO:0000256" key="14">
    <source>
        <dbReference type="ARBA" id="ARBA00034078"/>
    </source>
</evidence>
<dbReference type="Pfam" id="PF13085">
    <property type="entry name" value="Fer2_3"/>
    <property type="match status" value="1"/>
</dbReference>
<dbReference type="InterPro" id="IPR025192">
    <property type="entry name" value="Succ_DH/fum_Rdtase_N"/>
</dbReference>
<comment type="cofactor">
    <cofactor evidence="14">
        <name>[2Fe-2S] cluster</name>
        <dbReference type="ChEBI" id="CHEBI:190135"/>
    </cofactor>
</comment>
<dbReference type="OrthoDB" id="144910at2157"/>
<dbReference type="GO" id="GO:0008177">
    <property type="term" value="F:succinate dehydrogenase (quinone) activity"/>
    <property type="evidence" value="ECO:0007669"/>
    <property type="project" value="UniProtKB-EC"/>
</dbReference>
<dbReference type="eggNOG" id="arCOG00962">
    <property type="taxonomic scope" value="Archaea"/>
</dbReference>
<dbReference type="InterPro" id="IPR017896">
    <property type="entry name" value="4Fe4S_Fe-S-bd"/>
</dbReference>
<organism evidence="17 18">
    <name type="scientific">Pyrobaculum calidifontis (strain DSM 21063 / JCM 11548 / VA1)</name>
    <dbReference type="NCBI Taxonomy" id="410359"/>
    <lineage>
        <taxon>Archaea</taxon>
        <taxon>Thermoproteota</taxon>
        <taxon>Thermoprotei</taxon>
        <taxon>Thermoproteales</taxon>
        <taxon>Thermoproteaceae</taxon>
        <taxon>Pyrobaculum</taxon>
    </lineage>
</organism>
<dbReference type="InterPro" id="IPR006058">
    <property type="entry name" value="2Fe2S_fd_BS"/>
</dbReference>
<dbReference type="HOGENOM" id="CLU_044838_3_2_2"/>
<comment type="pathway">
    <text evidence="3">Carbohydrate metabolism; tricarboxylic acid cycle.</text>
</comment>
<dbReference type="InterPro" id="IPR009051">
    <property type="entry name" value="Helical_ferredxn"/>
</dbReference>
<keyword evidence="8" id="KW-0001">2Fe-2S</keyword>
<dbReference type="PROSITE" id="PS51085">
    <property type="entry name" value="2FE2S_FER_2"/>
    <property type="match status" value="1"/>
</dbReference>
<dbReference type="NCBIfam" id="TIGR00384">
    <property type="entry name" value="dhsB"/>
    <property type="match status" value="1"/>
</dbReference>
<dbReference type="InterPro" id="IPR004489">
    <property type="entry name" value="Succ_DH/fum_Rdtase_Fe-S"/>
</dbReference>
<proteinExistence type="inferred from homology"/>
<keyword evidence="18" id="KW-1185">Reference proteome</keyword>
<dbReference type="PANTHER" id="PTHR11921:SF29">
    <property type="entry name" value="SUCCINATE DEHYDROGENASE [UBIQUINONE] IRON-SULFUR SUBUNIT, MITOCHONDRIAL"/>
    <property type="match status" value="1"/>
</dbReference>
<reference evidence="17" key="1">
    <citation type="submission" date="2007-02" db="EMBL/GenBank/DDBJ databases">
        <title>Complete sequence of Pyrobaculum calidifontis JCM 11548.</title>
        <authorList>
            <consortium name="US DOE Joint Genome Institute"/>
            <person name="Copeland A."/>
            <person name="Lucas S."/>
            <person name="Lapidus A."/>
            <person name="Barry K."/>
            <person name="Glavina del Rio T."/>
            <person name="Dalin E."/>
            <person name="Tice H."/>
            <person name="Pitluck S."/>
            <person name="Chain P."/>
            <person name="Malfatti S."/>
            <person name="Shin M."/>
            <person name="Vergez L."/>
            <person name="Schmutz J."/>
            <person name="Larimer F."/>
            <person name="Land M."/>
            <person name="Hauser L."/>
            <person name="Kyrpides N."/>
            <person name="Mikhailova N."/>
            <person name="Cozen A.E."/>
            <person name="Fitz-Gibbon S.T."/>
            <person name="House C.H."/>
            <person name="Saltikov C."/>
            <person name="Lowe T.M."/>
            <person name="Richardson P."/>
        </authorList>
    </citation>
    <scope>NUCLEOTIDE SEQUENCE [LARGE SCALE GENOMIC DNA]</scope>
    <source>
        <strain evidence="17">JCM 11548</strain>
    </source>
</reference>
<dbReference type="FunFam" id="1.10.1060.10:FF:000003">
    <property type="entry name" value="Succinate dehydrogenase iron-sulfur subunit"/>
    <property type="match status" value="1"/>
</dbReference>
<dbReference type="PROSITE" id="PS51379">
    <property type="entry name" value="4FE4S_FER_2"/>
    <property type="match status" value="1"/>
</dbReference>
<evidence type="ECO:0000256" key="13">
    <source>
        <dbReference type="ARBA" id="ARBA00023291"/>
    </source>
</evidence>
<dbReference type="GO" id="GO:0006099">
    <property type="term" value="P:tricarboxylic acid cycle"/>
    <property type="evidence" value="ECO:0007669"/>
    <property type="project" value="UniProtKB-KW"/>
</dbReference>
<dbReference type="RefSeq" id="WP_011850801.1">
    <property type="nucleotide sequence ID" value="NC_009073.1"/>
</dbReference>
<dbReference type="GO" id="GO:0046872">
    <property type="term" value="F:metal ion binding"/>
    <property type="evidence" value="ECO:0007669"/>
    <property type="project" value="UniProtKB-KW"/>
</dbReference>
<dbReference type="GO" id="GO:0022904">
    <property type="term" value="P:respiratory electron transport chain"/>
    <property type="evidence" value="ECO:0007669"/>
    <property type="project" value="TreeGrafter"/>
</dbReference>
<dbReference type="NCBIfam" id="NF004616">
    <property type="entry name" value="PRK05950.1"/>
    <property type="match status" value="1"/>
</dbReference>